<keyword evidence="4" id="KW-1185">Reference proteome</keyword>
<evidence type="ECO:0000313" key="3">
    <source>
        <dbReference type="EMBL" id="VVM06573.1"/>
    </source>
</evidence>
<accession>A0A5E6MFF2</accession>
<keyword evidence="2" id="KW-1133">Transmembrane helix</keyword>
<dbReference type="Proteomes" id="UP000334923">
    <property type="component" value="Unassembled WGS sequence"/>
</dbReference>
<reference evidence="3 4" key="1">
    <citation type="submission" date="2019-09" db="EMBL/GenBank/DDBJ databases">
        <authorList>
            <person name="Cremers G."/>
        </authorList>
    </citation>
    <scope>NUCLEOTIDE SEQUENCE [LARGE SCALE GENOMIC DNA]</scope>
    <source>
        <strain evidence="3">4A</strain>
    </source>
</reference>
<evidence type="ECO:0000313" key="4">
    <source>
        <dbReference type="Proteomes" id="UP000334923"/>
    </source>
</evidence>
<feature type="compositionally biased region" description="Basic and acidic residues" evidence="1">
    <location>
        <begin position="237"/>
        <end position="248"/>
    </location>
</feature>
<feature type="transmembrane region" description="Helical" evidence="2">
    <location>
        <begin position="12"/>
        <end position="31"/>
    </location>
</feature>
<dbReference type="AlphaFoldDB" id="A0A5E6MFF2"/>
<sequence length="267" mass="29303">MKGNGARRNRSWVGWLLLGLGVVSLLIGAFWRGSEVWRARQVQASQVSLQKRVGEARDAVARLRDAAERGEGLSEAGRQFQDRIEDLSLSEEIRRGIAREAAWVLLQKASTLSAEAAVYRREESDHPHLTKLLSQLRALRTQAFPLLAAGLPPVGVSDGEQCRHKIFYAKGLLDAWVADLETDAQRQVESWLAAVSELAAALKEAPEDPWTIENLEVLGSTFHSTLGRGQVQAGGEKPGKKDLQKPEEASPLPQRQGHAPSVPKGKM</sequence>
<dbReference type="RefSeq" id="WP_142660139.1">
    <property type="nucleotide sequence ID" value="NZ_CABFVA020000069.1"/>
</dbReference>
<protein>
    <submittedName>
        <fullName evidence="3">Uncharacterized protein</fullName>
    </submittedName>
</protein>
<proteinExistence type="predicted"/>
<keyword evidence="2" id="KW-0812">Transmembrane</keyword>
<name>A0A5E6MFF2_9BACT</name>
<evidence type="ECO:0000256" key="1">
    <source>
        <dbReference type="SAM" id="MobiDB-lite"/>
    </source>
</evidence>
<organism evidence="3 4">
    <name type="scientific">Methylacidimicrobium tartarophylax</name>
    <dbReference type="NCBI Taxonomy" id="1041768"/>
    <lineage>
        <taxon>Bacteria</taxon>
        <taxon>Pseudomonadati</taxon>
        <taxon>Verrucomicrobiota</taxon>
        <taxon>Methylacidimicrobium</taxon>
    </lineage>
</organism>
<dbReference type="OrthoDB" id="9834480at2"/>
<dbReference type="EMBL" id="CABFVA020000069">
    <property type="protein sequence ID" value="VVM06573.1"/>
    <property type="molecule type" value="Genomic_DNA"/>
</dbReference>
<keyword evidence="2" id="KW-0472">Membrane</keyword>
<evidence type="ECO:0000256" key="2">
    <source>
        <dbReference type="SAM" id="Phobius"/>
    </source>
</evidence>
<feature type="region of interest" description="Disordered" evidence="1">
    <location>
        <begin position="227"/>
        <end position="267"/>
    </location>
</feature>
<gene>
    <name evidence="3" type="ORF">MAMT_01285</name>
</gene>